<dbReference type="InterPro" id="IPR023214">
    <property type="entry name" value="HAD_sf"/>
</dbReference>
<dbReference type="GO" id="GO:0004805">
    <property type="term" value="F:trehalose-phosphatase activity"/>
    <property type="evidence" value="ECO:0007669"/>
    <property type="project" value="UniProtKB-EC"/>
</dbReference>
<dbReference type="Proteomes" id="UP000032232">
    <property type="component" value="Unassembled WGS sequence"/>
</dbReference>
<evidence type="ECO:0000256" key="4">
    <source>
        <dbReference type="RuleBase" id="RU361117"/>
    </source>
</evidence>
<reference evidence="5 6" key="1">
    <citation type="submission" date="2015-02" db="EMBL/GenBank/DDBJ databases">
        <title>Genome Sequence of Jannaschia aquimarina DSM28248, a member of the Roseobacter clade.</title>
        <authorList>
            <person name="Voget S."/>
            <person name="Daniel R."/>
        </authorList>
    </citation>
    <scope>NUCLEOTIDE SEQUENCE [LARGE SCALE GENOMIC DNA]</scope>
    <source>
        <strain evidence="5 6">GSW-M26</strain>
    </source>
</reference>
<dbReference type="NCBIfam" id="TIGR00685">
    <property type="entry name" value="T6PP"/>
    <property type="match status" value="1"/>
</dbReference>
<comment type="cofactor">
    <cofactor evidence="4">
        <name>Mg(2+)</name>
        <dbReference type="ChEBI" id="CHEBI:18420"/>
    </cofactor>
</comment>
<name>A0A0D1EKH1_9RHOB</name>
<dbReference type="InterPro" id="IPR003337">
    <property type="entry name" value="Trehalose_PPase"/>
</dbReference>
<dbReference type="InterPro" id="IPR044651">
    <property type="entry name" value="OTSB-like"/>
</dbReference>
<comment type="catalytic activity">
    <reaction evidence="4">
        <text>alpha,alpha-trehalose 6-phosphate + H2O = alpha,alpha-trehalose + phosphate</text>
        <dbReference type="Rhea" id="RHEA:23420"/>
        <dbReference type="ChEBI" id="CHEBI:15377"/>
        <dbReference type="ChEBI" id="CHEBI:16551"/>
        <dbReference type="ChEBI" id="CHEBI:43474"/>
        <dbReference type="ChEBI" id="CHEBI:58429"/>
        <dbReference type="EC" id="3.1.3.12"/>
    </reaction>
</comment>
<evidence type="ECO:0000313" key="5">
    <source>
        <dbReference type="EMBL" id="KIT17521.1"/>
    </source>
</evidence>
<comment type="pathway">
    <text evidence="1 4">Glycan biosynthesis; trehalose biosynthesis.</text>
</comment>
<dbReference type="EC" id="3.1.3.12" evidence="4"/>
<accession>A0A0D1EKH1</accession>
<keyword evidence="6" id="KW-1185">Reference proteome</keyword>
<comment type="similarity">
    <text evidence="2 4">Belongs to the trehalose phosphatase family.</text>
</comment>
<dbReference type="GO" id="GO:0005992">
    <property type="term" value="P:trehalose biosynthetic process"/>
    <property type="evidence" value="ECO:0007669"/>
    <property type="project" value="UniProtKB-UniPathway"/>
</dbReference>
<dbReference type="NCBIfam" id="TIGR01484">
    <property type="entry name" value="HAD-SF-IIB"/>
    <property type="match status" value="1"/>
</dbReference>
<dbReference type="PANTHER" id="PTHR43768:SF3">
    <property type="entry name" value="TREHALOSE 6-PHOSPHATE PHOSPHATASE"/>
    <property type="match status" value="1"/>
</dbReference>
<keyword evidence="4" id="KW-0460">Magnesium</keyword>
<dbReference type="Gene3D" id="3.40.50.1000">
    <property type="entry name" value="HAD superfamily/HAD-like"/>
    <property type="match status" value="1"/>
</dbReference>
<evidence type="ECO:0000313" key="6">
    <source>
        <dbReference type="Proteomes" id="UP000032232"/>
    </source>
</evidence>
<sequence>MLYYELTGFMTPPKSHVNSGAFDLPPPEETALLLDFDGTLVEIAERPMEVRVSDRVVRLLDRAQERLQGRIALISGRTIEDLEHFLPSFDGPLVGIHGTEYRIEGEREVSAKVDAAIVSRLHRLVEDFVALRPEFVAETKPSGVVLHYRQAEDKAAHVMKFMEALACAAQGFKLQPALMAYEIKPEGVGKDTAVQHLMELPAFEGHKPIYAGDDLTDEAGIKAAQALGGLGIKIGDAESAARHRLATPSDLIDLLEHWLA</sequence>
<dbReference type="UniPathway" id="UPA00299"/>
<dbReference type="PANTHER" id="PTHR43768">
    <property type="entry name" value="TREHALOSE 6-PHOSPHATE PHOSPHATASE"/>
    <property type="match status" value="1"/>
</dbReference>
<dbReference type="EMBL" id="JYFE01000017">
    <property type="protein sequence ID" value="KIT17521.1"/>
    <property type="molecule type" value="Genomic_DNA"/>
</dbReference>
<comment type="caution">
    <text evidence="5">The sequence shown here is derived from an EMBL/GenBank/DDBJ whole genome shotgun (WGS) entry which is preliminary data.</text>
</comment>
<dbReference type="AlphaFoldDB" id="A0A0D1EKH1"/>
<dbReference type="PATRIC" id="fig|935700.4.peg.748"/>
<dbReference type="SUPFAM" id="SSF56784">
    <property type="entry name" value="HAD-like"/>
    <property type="match status" value="1"/>
</dbReference>
<organism evidence="5 6">
    <name type="scientific">Jannaschia aquimarina</name>
    <dbReference type="NCBI Taxonomy" id="935700"/>
    <lineage>
        <taxon>Bacteria</taxon>
        <taxon>Pseudomonadati</taxon>
        <taxon>Pseudomonadota</taxon>
        <taxon>Alphaproteobacteria</taxon>
        <taxon>Rhodobacterales</taxon>
        <taxon>Roseobacteraceae</taxon>
        <taxon>Jannaschia</taxon>
    </lineage>
</organism>
<keyword evidence="3 4" id="KW-0378">Hydrolase</keyword>
<protein>
    <recommendedName>
        <fullName evidence="4">Trehalose 6-phosphate phosphatase</fullName>
        <ecNumber evidence="4">3.1.3.12</ecNumber>
    </recommendedName>
</protein>
<dbReference type="STRING" id="935700.jaqu_07100"/>
<dbReference type="InterPro" id="IPR006379">
    <property type="entry name" value="HAD-SF_hydro_IIB"/>
</dbReference>
<evidence type="ECO:0000256" key="1">
    <source>
        <dbReference type="ARBA" id="ARBA00005199"/>
    </source>
</evidence>
<gene>
    <name evidence="5" type="primary">otsB</name>
    <name evidence="5" type="ORF">jaqu_07100</name>
</gene>
<proteinExistence type="inferred from homology"/>
<evidence type="ECO:0000256" key="2">
    <source>
        <dbReference type="ARBA" id="ARBA00008770"/>
    </source>
</evidence>
<dbReference type="Pfam" id="PF02358">
    <property type="entry name" value="Trehalose_PPase"/>
    <property type="match status" value="1"/>
</dbReference>
<comment type="function">
    <text evidence="4">Removes the phosphate from trehalose 6-phosphate to produce free trehalose.</text>
</comment>
<dbReference type="Gene3D" id="3.30.70.1020">
    <property type="entry name" value="Trehalose-6-phosphate phosphatase related protein, domain 2"/>
    <property type="match status" value="1"/>
</dbReference>
<dbReference type="RefSeq" id="WP_052500752.1">
    <property type="nucleotide sequence ID" value="NZ_FZPF01000002.1"/>
</dbReference>
<keyword evidence="4" id="KW-0479">Metal-binding</keyword>
<dbReference type="GO" id="GO:0046872">
    <property type="term" value="F:metal ion binding"/>
    <property type="evidence" value="ECO:0007669"/>
    <property type="project" value="UniProtKB-KW"/>
</dbReference>
<evidence type="ECO:0000256" key="3">
    <source>
        <dbReference type="ARBA" id="ARBA00022801"/>
    </source>
</evidence>
<dbReference type="InterPro" id="IPR036412">
    <property type="entry name" value="HAD-like_sf"/>
</dbReference>